<dbReference type="PANTHER" id="PTHR15571:SF2">
    <property type="entry name" value="GEM-ASSOCIATED PROTEIN 4"/>
    <property type="match status" value="1"/>
</dbReference>
<evidence type="ECO:0000313" key="1">
    <source>
        <dbReference type="EMBL" id="KAH1168548.1"/>
    </source>
</evidence>
<organism evidence="1 2">
    <name type="scientific">Mauremys mutica</name>
    <name type="common">yellowpond turtle</name>
    <dbReference type="NCBI Taxonomy" id="74926"/>
    <lineage>
        <taxon>Eukaryota</taxon>
        <taxon>Metazoa</taxon>
        <taxon>Chordata</taxon>
        <taxon>Craniata</taxon>
        <taxon>Vertebrata</taxon>
        <taxon>Euteleostomi</taxon>
        <taxon>Archelosauria</taxon>
        <taxon>Testudinata</taxon>
        <taxon>Testudines</taxon>
        <taxon>Cryptodira</taxon>
        <taxon>Durocryptodira</taxon>
        <taxon>Testudinoidea</taxon>
        <taxon>Geoemydidae</taxon>
        <taxon>Geoemydinae</taxon>
        <taxon>Mauremys</taxon>
    </lineage>
</organism>
<sequence>MLPDGRSGEPLLVLALEILSQYETLSASDKSLSSALRKANEKHFLESITDN</sequence>
<reference evidence="1" key="1">
    <citation type="submission" date="2021-09" db="EMBL/GenBank/DDBJ databases">
        <title>The genome of Mauremys mutica provides insights into the evolution of semi-aquatic lifestyle.</title>
        <authorList>
            <person name="Gong S."/>
            <person name="Gao Y."/>
        </authorList>
    </citation>
    <scope>NUCLEOTIDE SEQUENCE</scope>
    <source>
        <strain evidence="1">MM-2020</strain>
        <tissue evidence="1">Muscle</tissue>
    </source>
</reference>
<name>A0A9D3WWC6_9SAUR</name>
<dbReference type="EMBL" id="JAHDVG010000485">
    <property type="protein sequence ID" value="KAH1168548.1"/>
    <property type="molecule type" value="Genomic_DNA"/>
</dbReference>
<proteinExistence type="predicted"/>
<dbReference type="AlphaFoldDB" id="A0A9D3WWC6"/>
<dbReference type="PANTHER" id="PTHR15571">
    <property type="entry name" value="GEM-ASSOCIATED PROTEIN 4"/>
    <property type="match status" value="1"/>
</dbReference>
<keyword evidence="2" id="KW-1185">Reference proteome</keyword>
<dbReference type="Proteomes" id="UP000827986">
    <property type="component" value="Unassembled WGS sequence"/>
</dbReference>
<feature type="non-terminal residue" evidence="1">
    <location>
        <position position="51"/>
    </location>
</feature>
<dbReference type="GO" id="GO:0032797">
    <property type="term" value="C:SMN complex"/>
    <property type="evidence" value="ECO:0007669"/>
    <property type="project" value="InterPro"/>
</dbReference>
<evidence type="ECO:0000313" key="2">
    <source>
        <dbReference type="Proteomes" id="UP000827986"/>
    </source>
</evidence>
<accession>A0A9D3WWC6</accession>
<dbReference type="GO" id="GO:0006364">
    <property type="term" value="P:rRNA processing"/>
    <property type="evidence" value="ECO:0007669"/>
    <property type="project" value="InterPro"/>
</dbReference>
<dbReference type="InterPro" id="IPR033265">
    <property type="entry name" value="GEMIN4"/>
</dbReference>
<gene>
    <name evidence="1" type="ORF">KIL84_013138</name>
</gene>
<protein>
    <submittedName>
        <fullName evidence="1">Uncharacterized protein</fullName>
    </submittedName>
</protein>
<comment type="caution">
    <text evidence="1">The sequence shown here is derived from an EMBL/GenBank/DDBJ whole genome shotgun (WGS) entry which is preliminary data.</text>
</comment>
<dbReference type="GO" id="GO:0000387">
    <property type="term" value="P:spliceosomal snRNP assembly"/>
    <property type="evidence" value="ECO:0007669"/>
    <property type="project" value="InterPro"/>
</dbReference>